<feature type="chain" id="PRO_5012710874" evidence="2">
    <location>
        <begin position="24"/>
        <end position="155"/>
    </location>
</feature>
<evidence type="ECO:0000313" key="4">
    <source>
        <dbReference type="EMBL" id="SMG46536.1"/>
    </source>
</evidence>
<feature type="compositionally biased region" description="Basic and acidic residues" evidence="1">
    <location>
        <begin position="72"/>
        <end position="83"/>
    </location>
</feature>
<evidence type="ECO:0000256" key="1">
    <source>
        <dbReference type="SAM" id="MobiDB-lite"/>
    </source>
</evidence>
<dbReference type="AlphaFoldDB" id="A0A1X7KY71"/>
<dbReference type="Gene3D" id="2.40.128.520">
    <property type="match status" value="1"/>
</dbReference>
<dbReference type="RefSeq" id="WP_085518420.1">
    <property type="nucleotide sequence ID" value="NZ_FXAW01000007.1"/>
</dbReference>
<keyword evidence="2" id="KW-0732">Signal</keyword>
<dbReference type="STRING" id="1028.SAMN05661096_03286"/>
<dbReference type="OrthoDB" id="9814399at2"/>
<protein>
    <submittedName>
        <fullName evidence="4">Uncharacterized conserved protein, DUF2147 family</fullName>
    </submittedName>
</protein>
<dbReference type="InterPro" id="IPR019223">
    <property type="entry name" value="DUF2147"/>
</dbReference>
<feature type="signal peptide" evidence="2">
    <location>
        <begin position="1"/>
        <end position="23"/>
    </location>
</feature>
<evidence type="ECO:0000256" key="2">
    <source>
        <dbReference type="SAM" id="SignalP"/>
    </source>
</evidence>
<dbReference type="Pfam" id="PF09917">
    <property type="entry name" value="DUF2147"/>
    <property type="match status" value="1"/>
</dbReference>
<gene>
    <name evidence="4" type="ORF">SAMN05661096_03286</name>
</gene>
<accession>A0A1X7KY71</accession>
<keyword evidence="5" id="KW-1185">Reference proteome</keyword>
<proteinExistence type="predicted"/>
<feature type="region of interest" description="Disordered" evidence="1">
    <location>
        <begin position="64"/>
        <end position="86"/>
    </location>
</feature>
<name>A0A1X7KY71_9BACT</name>
<reference evidence="5" key="1">
    <citation type="submission" date="2017-04" db="EMBL/GenBank/DDBJ databases">
        <authorList>
            <person name="Varghese N."/>
            <person name="Submissions S."/>
        </authorList>
    </citation>
    <scope>NUCLEOTIDE SEQUENCE [LARGE SCALE GENOMIC DNA]</scope>
    <source>
        <strain evidence="5">DSM 4125</strain>
    </source>
</reference>
<feature type="domain" description="DUF2147" evidence="3">
    <location>
        <begin position="34"/>
        <end position="150"/>
    </location>
</feature>
<sequence length="155" mass="17727">MKRLILIFLAVAATTYFATPVKAQDKEGADALIGIWEPSHGKARIKIDKIADKYYGRIVWLKEPNDPVTGEPKLDKNNPDESMHSAPLRGYRMLKDFEYQGDGEWSEGTIYDPENGNTYSSVIKLKDENTLDIRGYIGMKTFGRSDVWKRLKIKR</sequence>
<dbReference type="EMBL" id="FXAW01000007">
    <property type="protein sequence ID" value="SMG46536.1"/>
    <property type="molecule type" value="Genomic_DNA"/>
</dbReference>
<dbReference type="Proteomes" id="UP000193804">
    <property type="component" value="Unassembled WGS sequence"/>
</dbReference>
<evidence type="ECO:0000313" key="5">
    <source>
        <dbReference type="Proteomes" id="UP000193804"/>
    </source>
</evidence>
<dbReference type="PANTHER" id="PTHR36919">
    <property type="entry name" value="BLR1215 PROTEIN"/>
    <property type="match status" value="1"/>
</dbReference>
<evidence type="ECO:0000259" key="3">
    <source>
        <dbReference type="Pfam" id="PF09917"/>
    </source>
</evidence>
<organism evidence="4 5">
    <name type="scientific">Marivirga sericea</name>
    <dbReference type="NCBI Taxonomy" id="1028"/>
    <lineage>
        <taxon>Bacteria</taxon>
        <taxon>Pseudomonadati</taxon>
        <taxon>Bacteroidota</taxon>
        <taxon>Cytophagia</taxon>
        <taxon>Cytophagales</taxon>
        <taxon>Marivirgaceae</taxon>
        <taxon>Marivirga</taxon>
    </lineage>
</organism>
<dbReference type="PANTHER" id="PTHR36919:SF2">
    <property type="entry name" value="BLL6627 PROTEIN"/>
    <property type="match status" value="1"/>
</dbReference>